<sequence length="837" mass="90842">MTSSATPNIGTLPTTGATVAVAHFLVARTCALPASLLEDTKAHDVGALIRTASDLRTRAAALATSLADRLHHLVPTVEDAAPRRALLKVRRDVFNSRRSPSTQRALDIAMPLLDQHTRNSVNAWLDVLQHADVTVEDAGKALERHNRHAGRQLVQELAREDIAPSLAMASVDFSQHLLNHSPDKAVSYRSRLGRTAFHYAARATVKPSPFSGLTTIGFLGPEDTDGGSARQDSVFTSSRSAALELMLSLGRDTQRSACMPVRINAGITEVDGELCFSSSHFTCLDGFFTRGDDVVVIEDYRKAIAALPRDVRPLREMGDLLGDNGQELARHLLNVGILQPVAPWEPHDRSHFGPLLQWLTGLENAPVHTGVDPISNGIASLAQVEEELGTRPTGAQERFRLLERAAHTTREVLGSASPGSPGPLWAGETSPSHETVTEALPTLPNEERAAIEDALRRAGAGIAPFVQLSPLYSAMVDCFLGTYGTGGVCRDVLSFLYRAASRISPTTAFGARARSSARKLQDKLGPSGKGTVAACHATLYFQVPAQPSLPDVDADRVQLVINNVQSGTAGVLARWTDNSLFGPSLADALRTWLNAQHPGCEVLQLSAFADWSEMQRPALAMGPYLAWPSDVPSQGQQTSLSHLSLRHDLATGTLQLTNRSGQPVATHYVGTVPHLLLKGPVGLLVLLSNPWVITGRVDREYRFNDSVAGTAEPTVLPRITADGIVWARQRWRVRPDDVPRPAPGERDIDYLLRVDSWRTRLGLPDEIYLAEVARTAMGLRRKKPHWVHFAHPYSLWAAFPHLDPHCVEVDISEALPATTGSPASHRVRELMGLVTLV</sequence>
<dbReference type="AlphaFoldDB" id="A0A1S2PZ04"/>
<feature type="region of interest" description="Disordered" evidence="1">
    <location>
        <begin position="412"/>
        <end position="433"/>
    </location>
</feature>
<accession>A0A1S2PZ04</accession>
<proteinExistence type="predicted"/>
<name>A0A1S2PZ04_9ACTN</name>
<comment type="caution">
    <text evidence="2">The sequence shown here is derived from an EMBL/GenBank/DDBJ whole genome shotgun (WGS) entry which is preliminary data.</text>
</comment>
<evidence type="ECO:0008006" key="4">
    <source>
        <dbReference type="Google" id="ProtNLM"/>
    </source>
</evidence>
<protein>
    <recommendedName>
        <fullName evidence="4">Lantibiotic dehydratase N-terminal domain-containing protein</fullName>
    </recommendedName>
</protein>
<dbReference type="Proteomes" id="UP000179642">
    <property type="component" value="Unassembled WGS sequence"/>
</dbReference>
<evidence type="ECO:0000313" key="2">
    <source>
        <dbReference type="EMBL" id="OIJ99067.1"/>
    </source>
</evidence>
<reference evidence="2 3" key="1">
    <citation type="submission" date="2016-10" db="EMBL/GenBank/DDBJ databases">
        <title>Genome sequence of Streptomyces sp. MUSC 1.</title>
        <authorList>
            <person name="Lee L.-H."/>
            <person name="Ser H.-L."/>
            <person name="Law J.W.-F."/>
        </authorList>
    </citation>
    <scope>NUCLEOTIDE SEQUENCE [LARGE SCALE GENOMIC DNA]</scope>
    <source>
        <strain evidence="2 3">MUSC 1</strain>
    </source>
</reference>
<dbReference type="EMBL" id="MLYO01000052">
    <property type="protein sequence ID" value="OIJ99067.1"/>
    <property type="molecule type" value="Genomic_DNA"/>
</dbReference>
<evidence type="ECO:0000313" key="3">
    <source>
        <dbReference type="Proteomes" id="UP000179642"/>
    </source>
</evidence>
<gene>
    <name evidence="2" type="ORF">BIV23_29030</name>
</gene>
<evidence type="ECO:0000256" key="1">
    <source>
        <dbReference type="SAM" id="MobiDB-lite"/>
    </source>
</evidence>
<dbReference type="OrthoDB" id="2442707at2"/>
<keyword evidence="3" id="KW-1185">Reference proteome</keyword>
<organism evidence="2 3">
    <name type="scientific">Streptomyces monashensis</name>
    <dbReference type="NCBI Taxonomy" id="1678012"/>
    <lineage>
        <taxon>Bacteria</taxon>
        <taxon>Bacillati</taxon>
        <taxon>Actinomycetota</taxon>
        <taxon>Actinomycetes</taxon>
        <taxon>Kitasatosporales</taxon>
        <taxon>Streptomycetaceae</taxon>
        <taxon>Streptomyces</taxon>
    </lineage>
</organism>
<dbReference type="RefSeq" id="WP_071383946.1">
    <property type="nucleotide sequence ID" value="NZ_MLYO01000052.1"/>
</dbReference>